<dbReference type="Proteomes" id="UP000030377">
    <property type="component" value="Unassembled WGS sequence"/>
</dbReference>
<dbReference type="EMBL" id="JRPN01000014">
    <property type="protein sequence ID" value="KGT79111.1"/>
    <property type="molecule type" value="Genomic_DNA"/>
</dbReference>
<evidence type="ECO:0000256" key="1">
    <source>
        <dbReference type="ARBA" id="ARBA00023122"/>
    </source>
</evidence>
<dbReference type="PANTHER" id="PTHR43080">
    <property type="entry name" value="CBS DOMAIN-CONTAINING PROTEIN CBSX3, MITOCHONDRIAL"/>
    <property type="match status" value="1"/>
</dbReference>
<keyword evidence="1 2" id="KW-0129">CBS domain</keyword>
<evidence type="ECO:0000259" key="3">
    <source>
        <dbReference type="PROSITE" id="PS51371"/>
    </source>
</evidence>
<reference evidence="4 5" key="1">
    <citation type="submission" date="2014-09" db="EMBL/GenBank/DDBJ databases">
        <title>Draft genome of Bradyrhizobium japonicum Is-34.</title>
        <authorList>
            <person name="Tsurumaru H."/>
            <person name="Yamakawa T."/>
            <person name="Hashimoto S."/>
            <person name="Okizaki K."/>
            <person name="Kanesaki Y."/>
            <person name="Yoshikawa H."/>
            <person name="Yajima S."/>
        </authorList>
    </citation>
    <scope>NUCLEOTIDE SEQUENCE [LARGE SCALE GENOMIC DNA]</scope>
    <source>
        <strain evidence="4 5">Is-34</strain>
    </source>
</reference>
<comment type="caution">
    <text evidence="4">The sequence shown here is derived from an EMBL/GenBank/DDBJ whole genome shotgun (WGS) entry which is preliminary data.</text>
</comment>
<feature type="domain" description="CBS" evidence="3">
    <location>
        <begin position="13"/>
        <end position="69"/>
    </location>
</feature>
<sequence length="141" mass="16321">MYKFLEQTVDGYMTRNVRTARRDQDLLALSEMFERDDFNSYPVEDDGQVVGIVTKFDILKCFAFSPSQMLPRYHDLMSRRIGDVMTPEFIYVSPDTRLTRVLQIMVEHRIRSIIVLDGAEKLVGIIAREDVIKALKATAQE</sequence>
<dbReference type="RefSeq" id="WP_028157001.1">
    <property type="nucleotide sequence ID" value="NZ_CP081350.1"/>
</dbReference>
<dbReference type="AlphaFoldDB" id="A0A0A3Y165"/>
<dbReference type="STRING" id="375.BKD09_RS37050"/>
<dbReference type="SMART" id="SM00116">
    <property type="entry name" value="CBS"/>
    <property type="match status" value="2"/>
</dbReference>
<protein>
    <submittedName>
        <fullName evidence="4">Transcriptional regulator</fullName>
    </submittedName>
</protein>
<dbReference type="PANTHER" id="PTHR43080:SF2">
    <property type="entry name" value="CBS DOMAIN-CONTAINING PROTEIN"/>
    <property type="match status" value="1"/>
</dbReference>
<dbReference type="PROSITE" id="PS51371">
    <property type="entry name" value="CBS"/>
    <property type="match status" value="2"/>
</dbReference>
<accession>A0A0A3Y165</accession>
<dbReference type="InterPro" id="IPR046342">
    <property type="entry name" value="CBS_dom_sf"/>
</dbReference>
<feature type="domain" description="CBS" evidence="3">
    <location>
        <begin position="85"/>
        <end position="141"/>
    </location>
</feature>
<organism evidence="4 5">
    <name type="scientific">Bradyrhizobium japonicum</name>
    <dbReference type="NCBI Taxonomy" id="375"/>
    <lineage>
        <taxon>Bacteria</taxon>
        <taxon>Pseudomonadati</taxon>
        <taxon>Pseudomonadota</taxon>
        <taxon>Alphaproteobacteria</taxon>
        <taxon>Hyphomicrobiales</taxon>
        <taxon>Nitrobacteraceae</taxon>
        <taxon>Bradyrhizobium</taxon>
    </lineage>
</organism>
<proteinExistence type="predicted"/>
<dbReference type="SUPFAM" id="SSF54631">
    <property type="entry name" value="CBS-domain pair"/>
    <property type="match status" value="1"/>
</dbReference>
<name>A0A0A3Y165_BRAJP</name>
<evidence type="ECO:0000313" key="4">
    <source>
        <dbReference type="EMBL" id="KGT79111.1"/>
    </source>
</evidence>
<dbReference type="Pfam" id="PF00571">
    <property type="entry name" value="CBS"/>
    <property type="match status" value="2"/>
</dbReference>
<dbReference type="Gene3D" id="3.10.580.10">
    <property type="entry name" value="CBS-domain"/>
    <property type="match status" value="1"/>
</dbReference>
<evidence type="ECO:0000313" key="5">
    <source>
        <dbReference type="Proteomes" id="UP000030377"/>
    </source>
</evidence>
<evidence type="ECO:0000256" key="2">
    <source>
        <dbReference type="PROSITE-ProRule" id="PRU00703"/>
    </source>
</evidence>
<dbReference type="InterPro" id="IPR051257">
    <property type="entry name" value="Diverse_CBS-Domain"/>
</dbReference>
<gene>
    <name evidence="4" type="ORF">MA20_17340</name>
</gene>
<dbReference type="InterPro" id="IPR000644">
    <property type="entry name" value="CBS_dom"/>
</dbReference>